<evidence type="ECO:0000256" key="6">
    <source>
        <dbReference type="SAM" id="Phobius"/>
    </source>
</evidence>
<dbReference type="GO" id="GO:0003677">
    <property type="term" value="F:DNA binding"/>
    <property type="evidence" value="ECO:0007669"/>
    <property type="project" value="UniProtKB-KW"/>
</dbReference>
<keyword evidence="9" id="KW-1185">Reference proteome</keyword>
<dbReference type="Proteomes" id="UP000224567">
    <property type="component" value="Unassembled WGS sequence"/>
</dbReference>
<keyword evidence="6" id="KW-1133">Transmembrane helix</keyword>
<gene>
    <name evidence="8" type="ORF">CQW23_09631</name>
</gene>
<sequence length="182" mass="20754">MARKSSMMQERSDRKFLKKKQFEPIMYPNKQKALCKQAIDLSVLCGIEFMIIIFSITGEPFIFDKPDAESINRFLQAKQATECSSSCRTTIEKFCDHKRPVKIDQKRKMIIDDRGKGINENIIPAELFPTYSAVEYHLGKKGLAQEFEFELNAFVGNGVGGLVFVFVVDGCTLNEELRVVKN</sequence>
<dbReference type="InterPro" id="IPR036879">
    <property type="entry name" value="TF_MADSbox_sf"/>
</dbReference>
<evidence type="ECO:0000256" key="4">
    <source>
        <dbReference type="ARBA" id="ARBA00023163"/>
    </source>
</evidence>
<keyword evidence="3" id="KW-0238">DNA-binding</keyword>
<keyword evidence="5" id="KW-0539">Nucleus</keyword>
<evidence type="ECO:0000313" key="9">
    <source>
        <dbReference type="Proteomes" id="UP000224567"/>
    </source>
</evidence>
<dbReference type="Gene3D" id="3.40.1810.10">
    <property type="entry name" value="Transcription factor, MADS-box"/>
    <property type="match status" value="1"/>
</dbReference>
<keyword evidence="6" id="KW-0472">Membrane</keyword>
<feature type="transmembrane region" description="Helical" evidence="6">
    <location>
        <begin position="38"/>
        <end position="56"/>
    </location>
</feature>
<dbReference type="EMBL" id="MLFT02000004">
    <property type="protein sequence ID" value="PHT49884.1"/>
    <property type="molecule type" value="Genomic_DNA"/>
</dbReference>
<evidence type="ECO:0000256" key="2">
    <source>
        <dbReference type="ARBA" id="ARBA00023015"/>
    </source>
</evidence>
<dbReference type="PROSITE" id="PS50066">
    <property type="entry name" value="MADS_BOX_2"/>
    <property type="match status" value="1"/>
</dbReference>
<reference evidence="8 9" key="1">
    <citation type="journal article" date="2017" name="Genome Biol.">
        <title>New reference genome sequences of hot pepper reveal the massive evolution of plant disease-resistance genes by retroduplication.</title>
        <authorList>
            <person name="Kim S."/>
            <person name="Park J."/>
            <person name="Yeom S.I."/>
            <person name="Kim Y.M."/>
            <person name="Seo E."/>
            <person name="Kim K.T."/>
            <person name="Kim M.S."/>
            <person name="Lee J.M."/>
            <person name="Cheong K."/>
            <person name="Shin H.S."/>
            <person name="Kim S.B."/>
            <person name="Han K."/>
            <person name="Lee J."/>
            <person name="Park M."/>
            <person name="Lee H.A."/>
            <person name="Lee H.Y."/>
            <person name="Lee Y."/>
            <person name="Oh S."/>
            <person name="Lee J.H."/>
            <person name="Choi E."/>
            <person name="Choi E."/>
            <person name="Lee S.E."/>
            <person name="Jeon J."/>
            <person name="Kim H."/>
            <person name="Choi G."/>
            <person name="Song H."/>
            <person name="Lee J."/>
            <person name="Lee S.C."/>
            <person name="Kwon J.K."/>
            <person name="Lee H.Y."/>
            <person name="Koo N."/>
            <person name="Hong Y."/>
            <person name="Kim R.W."/>
            <person name="Kang W.H."/>
            <person name="Huh J.H."/>
            <person name="Kang B.C."/>
            <person name="Yang T.J."/>
            <person name="Lee Y.H."/>
            <person name="Bennetzen J.L."/>
            <person name="Choi D."/>
        </authorList>
    </citation>
    <scope>NUCLEOTIDE SEQUENCE [LARGE SCALE GENOMIC DNA]</scope>
    <source>
        <strain evidence="9">cv. PBC81</strain>
    </source>
</reference>
<dbReference type="InterPro" id="IPR002100">
    <property type="entry name" value="TF_MADSbox"/>
</dbReference>
<protein>
    <recommendedName>
        <fullName evidence="7">MADS-box domain-containing protein</fullName>
    </recommendedName>
</protein>
<organism evidence="8 9">
    <name type="scientific">Capsicum baccatum</name>
    <name type="common">Peruvian pepper</name>
    <dbReference type="NCBI Taxonomy" id="33114"/>
    <lineage>
        <taxon>Eukaryota</taxon>
        <taxon>Viridiplantae</taxon>
        <taxon>Streptophyta</taxon>
        <taxon>Embryophyta</taxon>
        <taxon>Tracheophyta</taxon>
        <taxon>Spermatophyta</taxon>
        <taxon>Magnoliopsida</taxon>
        <taxon>eudicotyledons</taxon>
        <taxon>Gunneridae</taxon>
        <taxon>Pentapetalae</taxon>
        <taxon>asterids</taxon>
        <taxon>lamiids</taxon>
        <taxon>Solanales</taxon>
        <taxon>Solanaceae</taxon>
        <taxon>Solanoideae</taxon>
        <taxon>Capsiceae</taxon>
        <taxon>Capsicum</taxon>
    </lineage>
</organism>
<dbReference type="AlphaFoldDB" id="A0A2G2WXB5"/>
<dbReference type="OrthoDB" id="1286682at2759"/>
<comment type="subcellular location">
    <subcellularLocation>
        <location evidence="1">Nucleus</location>
    </subcellularLocation>
</comment>
<comment type="caution">
    <text evidence="8">The sequence shown here is derived from an EMBL/GenBank/DDBJ whole genome shotgun (WGS) entry which is preliminary data.</text>
</comment>
<name>A0A2G2WXB5_CAPBA</name>
<accession>A0A2G2WXB5</accession>
<keyword evidence="4" id="KW-0804">Transcription</keyword>
<dbReference type="GO" id="GO:0046983">
    <property type="term" value="F:protein dimerization activity"/>
    <property type="evidence" value="ECO:0007669"/>
    <property type="project" value="InterPro"/>
</dbReference>
<evidence type="ECO:0000256" key="3">
    <source>
        <dbReference type="ARBA" id="ARBA00023125"/>
    </source>
</evidence>
<feature type="domain" description="MADS-box" evidence="7">
    <location>
        <begin position="7"/>
        <end position="67"/>
    </location>
</feature>
<evidence type="ECO:0000313" key="8">
    <source>
        <dbReference type="EMBL" id="PHT49884.1"/>
    </source>
</evidence>
<evidence type="ECO:0000256" key="1">
    <source>
        <dbReference type="ARBA" id="ARBA00004123"/>
    </source>
</evidence>
<evidence type="ECO:0000259" key="7">
    <source>
        <dbReference type="PROSITE" id="PS50066"/>
    </source>
</evidence>
<keyword evidence="2" id="KW-0805">Transcription regulation</keyword>
<evidence type="ECO:0000256" key="5">
    <source>
        <dbReference type="ARBA" id="ARBA00023242"/>
    </source>
</evidence>
<dbReference type="SUPFAM" id="SSF55455">
    <property type="entry name" value="SRF-like"/>
    <property type="match status" value="1"/>
</dbReference>
<keyword evidence="6" id="KW-0812">Transmembrane</keyword>
<proteinExistence type="predicted"/>
<reference evidence="9" key="2">
    <citation type="journal article" date="2017" name="J. Anim. Genet.">
        <title>Multiple reference genome sequences of hot pepper reveal the massive evolution of plant disease resistance genes by retroduplication.</title>
        <authorList>
            <person name="Kim S."/>
            <person name="Park J."/>
            <person name="Yeom S.-I."/>
            <person name="Kim Y.-M."/>
            <person name="Seo E."/>
            <person name="Kim K.-T."/>
            <person name="Kim M.-S."/>
            <person name="Lee J.M."/>
            <person name="Cheong K."/>
            <person name="Shin H.-S."/>
            <person name="Kim S.-B."/>
            <person name="Han K."/>
            <person name="Lee J."/>
            <person name="Park M."/>
            <person name="Lee H.-A."/>
            <person name="Lee H.-Y."/>
            <person name="Lee Y."/>
            <person name="Oh S."/>
            <person name="Lee J.H."/>
            <person name="Choi E."/>
            <person name="Choi E."/>
            <person name="Lee S.E."/>
            <person name="Jeon J."/>
            <person name="Kim H."/>
            <person name="Choi G."/>
            <person name="Song H."/>
            <person name="Lee J."/>
            <person name="Lee S.-C."/>
            <person name="Kwon J.-K."/>
            <person name="Lee H.-Y."/>
            <person name="Koo N."/>
            <person name="Hong Y."/>
            <person name="Kim R.W."/>
            <person name="Kang W.-H."/>
            <person name="Huh J.H."/>
            <person name="Kang B.-C."/>
            <person name="Yang T.-J."/>
            <person name="Lee Y.-H."/>
            <person name="Bennetzen J.L."/>
            <person name="Choi D."/>
        </authorList>
    </citation>
    <scope>NUCLEOTIDE SEQUENCE [LARGE SCALE GENOMIC DNA]</scope>
    <source>
        <strain evidence="9">cv. PBC81</strain>
    </source>
</reference>
<dbReference type="GO" id="GO:0005634">
    <property type="term" value="C:nucleus"/>
    <property type="evidence" value="ECO:0007669"/>
    <property type="project" value="UniProtKB-SubCell"/>
</dbReference>